<dbReference type="PANTHER" id="PTHR23155:SF1205">
    <property type="entry name" value="DISEASE RESISTANCE PROTEIN RPM1"/>
    <property type="match status" value="1"/>
</dbReference>
<dbReference type="InterPro" id="IPR027417">
    <property type="entry name" value="P-loop_NTPase"/>
</dbReference>
<protein>
    <recommendedName>
        <fullName evidence="11">Disease resistance protein RPM1</fullName>
    </recommendedName>
</protein>
<keyword evidence="5" id="KW-0611">Plant defense</keyword>
<name>A0A8X8Z7C8_SALSN</name>
<reference evidence="9" key="2">
    <citation type="submission" date="2020-08" db="EMBL/GenBank/DDBJ databases">
        <title>Plant Genome Project.</title>
        <authorList>
            <person name="Zhang R.-G."/>
        </authorList>
    </citation>
    <scope>NUCLEOTIDE SEQUENCE</scope>
    <source>
        <strain evidence="9">Huo1</strain>
        <tissue evidence="9">Leaf</tissue>
    </source>
</reference>
<proteinExistence type="inferred from homology"/>
<accession>A0A8X8Z7C8</accession>
<evidence type="ECO:0000256" key="2">
    <source>
        <dbReference type="ARBA" id="ARBA00022614"/>
    </source>
</evidence>
<dbReference type="InterPro" id="IPR058922">
    <property type="entry name" value="WHD_DRP"/>
</dbReference>
<evidence type="ECO:0000256" key="4">
    <source>
        <dbReference type="ARBA" id="ARBA00022741"/>
    </source>
</evidence>
<keyword evidence="6" id="KW-0067">ATP-binding</keyword>
<dbReference type="InterPro" id="IPR044974">
    <property type="entry name" value="Disease_R_plants"/>
</dbReference>
<dbReference type="Pfam" id="PF18052">
    <property type="entry name" value="Rx_N"/>
    <property type="match status" value="1"/>
</dbReference>
<dbReference type="EMBL" id="PNBA02000017">
    <property type="protein sequence ID" value="KAG6394481.1"/>
    <property type="molecule type" value="Genomic_DNA"/>
</dbReference>
<dbReference type="FunFam" id="1.10.10.10:FF:000322">
    <property type="entry name" value="Probable disease resistance protein At1g63360"/>
    <property type="match status" value="1"/>
</dbReference>
<evidence type="ECO:0000259" key="7">
    <source>
        <dbReference type="Pfam" id="PF18052"/>
    </source>
</evidence>
<dbReference type="InterPro" id="IPR036388">
    <property type="entry name" value="WH-like_DNA-bd_sf"/>
</dbReference>
<evidence type="ECO:0000256" key="1">
    <source>
        <dbReference type="ARBA" id="ARBA00008894"/>
    </source>
</evidence>
<evidence type="ECO:0000256" key="6">
    <source>
        <dbReference type="ARBA" id="ARBA00022840"/>
    </source>
</evidence>
<evidence type="ECO:0000313" key="9">
    <source>
        <dbReference type="EMBL" id="KAG6394481.1"/>
    </source>
</evidence>
<keyword evidence="4" id="KW-0547">Nucleotide-binding</keyword>
<dbReference type="PANTHER" id="PTHR23155">
    <property type="entry name" value="DISEASE RESISTANCE PROTEIN RP"/>
    <property type="match status" value="1"/>
</dbReference>
<dbReference type="Gene3D" id="1.10.10.10">
    <property type="entry name" value="Winged helix-like DNA-binding domain superfamily/Winged helix DNA-binding domain"/>
    <property type="match status" value="1"/>
</dbReference>
<feature type="domain" description="Disease resistance N-terminal" evidence="7">
    <location>
        <begin position="7"/>
        <end position="93"/>
    </location>
</feature>
<evidence type="ECO:0000259" key="8">
    <source>
        <dbReference type="Pfam" id="PF23559"/>
    </source>
</evidence>
<dbReference type="SUPFAM" id="SSF52540">
    <property type="entry name" value="P-loop containing nucleoside triphosphate hydrolases"/>
    <property type="match status" value="1"/>
</dbReference>
<dbReference type="SUPFAM" id="SSF52058">
    <property type="entry name" value="L domain-like"/>
    <property type="match status" value="1"/>
</dbReference>
<dbReference type="GO" id="GO:0005524">
    <property type="term" value="F:ATP binding"/>
    <property type="evidence" value="ECO:0007669"/>
    <property type="project" value="UniProtKB-KW"/>
</dbReference>
<feature type="domain" description="Disease resistance protein winged helix" evidence="8">
    <location>
        <begin position="247"/>
        <end position="316"/>
    </location>
</feature>
<dbReference type="Proteomes" id="UP000298416">
    <property type="component" value="Unassembled WGS sequence"/>
</dbReference>
<dbReference type="GO" id="GO:0098542">
    <property type="term" value="P:defense response to other organism"/>
    <property type="evidence" value="ECO:0007669"/>
    <property type="project" value="TreeGrafter"/>
</dbReference>
<gene>
    <name evidence="9" type="ORF">SASPL_145067</name>
</gene>
<keyword evidence="10" id="KW-1185">Reference proteome</keyword>
<keyword evidence="3" id="KW-0677">Repeat</keyword>
<dbReference type="AlphaFoldDB" id="A0A8X8Z7C8"/>
<dbReference type="Gene3D" id="3.80.10.10">
    <property type="entry name" value="Ribonuclease Inhibitor"/>
    <property type="match status" value="1"/>
</dbReference>
<dbReference type="Pfam" id="PF23559">
    <property type="entry name" value="WHD_DRP"/>
    <property type="match status" value="1"/>
</dbReference>
<evidence type="ECO:0000313" key="10">
    <source>
        <dbReference type="Proteomes" id="UP000298416"/>
    </source>
</evidence>
<keyword evidence="2" id="KW-0433">Leucine-rich repeat</keyword>
<evidence type="ECO:0008006" key="11">
    <source>
        <dbReference type="Google" id="ProtNLM"/>
    </source>
</evidence>
<sequence length="410" mass="46202">MQGGSAAIEVVVQNLINVLMEEYFLVQGLNENAKKLQMTLGMIQAYLNDAEKKFIPQDSVKFWLRKLEALAFDADNVLDELSYQLLHKQVEKMKTLNPSPKAKLKLLSRFSSFNRISHLGLQSIVRYAPAVVVPTSTGTNSIKSDPIFVGRDVDVSNVVDMLTRIPQDQTISIVALVGYGEYHGLPLAANVAGGVLRCRESERDWRSIKENWLPDGEGGEDISIILKLSYDHLSSLSLKKCFAYCSIFPKGRGIVKEELIELWMAEGFLQPIGGDDMESVGNIYFNVLLQYSLLLATQANYGWECFVMHDFVHDLASSVLYTTNTHSSTIVRYKFHENQSCRISEEVLRNLRTLLLRGGTSSTIFSNFKCLHNLTLYGRDYKELPISIKELIHLRNLNISGTSIVNIPER</sequence>
<comment type="similarity">
    <text evidence="1">Belongs to the disease resistance NB-LRR family.</text>
</comment>
<dbReference type="Gene3D" id="1.20.5.4130">
    <property type="match status" value="1"/>
</dbReference>
<evidence type="ECO:0000256" key="5">
    <source>
        <dbReference type="ARBA" id="ARBA00022821"/>
    </source>
</evidence>
<comment type="caution">
    <text evidence="9">The sequence shown here is derived from an EMBL/GenBank/DDBJ whole genome shotgun (WGS) entry which is preliminary data.</text>
</comment>
<organism evidence="9">
    <name type="scientific">Salvia splendens</name>
    <name type="common">Scarlet sage</name>
    <dbReference type="NCBI Taxonomy" id="180675"/>
    <lineage>
        <taxon>Eukaryota</taxon>
        <taxon>Viridiplantae</taxon>
        <taxon>Streptophyta</taxon>
        <taxon>Embryophyta</taxon>
        <taxon>Tracheophyta</taxon>
        <taxon>Spermatophyta</taxon>
        <taxon>Magnoliopsida</taxon>
        <taxon>eudicotyledons</taxon>
        <taxon>Gunneridae</taxon>
        <taxon>Pentapetalae</taxon>
        <taxon>asterids</taxon>
        <taxon>lamiids</taxon>
        <taxon>Lamiales</taxon>
        <taxon>Lamiaceae</taxon>
        <taxon>Nepetoideae</taxon>
        <taxon>Mentheae</taxon>
        <taxon>Salviinae</taxon>
        <taxon>Salvia</taxon>
        <taxon>Salvia subgen. Calosphace</taxon>
        <taxon>core Calosphace</taxon>
    </lineage>
</organism>
<dbReference type="InterPro" id="IPR032675">
    <property type="entry name" value="LRR_dom_sf"/>
</dbReference>
<reference evidence="9" key="1">
    <citation type="submission" date="2018-01" db="EMBL/GenBank/DDBJ databases">
        <authorList>
            <person name="Mao J.F."/>
        </authorList>
    </citation>
    <scope>NUCLEOTIDE SEQUENCE</scope>
    <source>
        <strain evidence="9">Huo1</strain>
        <tissue evidence="9">Leaf</tissue>
    </source>
</reference>
<evidence type="ECO:0000256" key="3">
    <source>
        <dbReference type="ARBA" id="ARBA00022737"/>
    </source>
</evidence>
<dbReference type="InterPro" id="IPR041118">
    <property type="entry name" value="Rx_N"/>
</dbReference>